<protein>
    <submittedName>
        <fullName evidence="2">ThiF family protein</fullName>
    </submittedName>
</protein>
<reference evidence="2 3" key="2">
    <citation type="journal article" date="2015" name="Eukaryot. Cell">
        <title>Genetic mapping reveals that sinefungin resistance in Toxoplasma gondii is controlled by a putative amino acid transporter locus that can be used as a negative selectable marker.</title>
        <authorList>
            <person name="Behnke M.S."/>
            <person name="Khan A."/>
            <person name="Sibley L.D."/>
        </authorList>
    </citation>
    <scope>NUCLEOTIDE SEQUENCE [LARGE SCALE GENOMIC DNA]</scope>
    <source>
        <strain evidence="2 3">VAND</strain>
    </source>
</reference>
<evidence type="ECO:0000256" key="1">
    <source>
        <dbReference type="SAM" id="MobiDB-lite"/>
    </source>
</evidence>
<feature type="non-terminal residue" evidence="2">
    <location>
        <position position="1"/>
    </location>
</feature>
<reference evidence="2 3" key="1">
    <citation type="submission" date="2014-08" db="EMBL/GenBank/DDBJ databases">
        <authorList>
            <person name="Sibley D."/>
            <person name="Venepally P."/>
            <person name="Karamycheva S."/>
            <person name="Hadjithomas M."/>
            <person name="Khan A."/>
            <person name="Brunk B."/>
            <person name="Roos D."/>
            <person name="Caler E."/>
            <person name="Lorenzi H."/>
        </authorList>
    </citation>
    <scope>NUCLEOTIDE SEQUENCE [LARGE SCALE GENOMIC DNA]</scope>
    <source>
        <strain evidence="2 3">VAND</strain>
    </source>
</reference>
<dbReference type="VEuPathDB" id="ToxoDB:TGVAND_231940B"/>
<evidence type="ECO:0000313" key="2">
    <source>
        <dbReference type="EMBL" id="KFH11178.1"/>
    </source>
</evidence>
<accession>A0A086QEZ6</accession>
<comment type="caution">
    <text evidence="2">The sequence shown here is derived from an EMBL/GenBank/DDBJ whole genome shotgun (WGS) entry which is preliminary data.</text>
</comment>
<dbReference type="EMBL" id="AEYJ02000311">
    <property type="protein sequence ID" value="KFH11178.1"/>
    <property type="molecule type" value="Genomic_DNA"/>
</dbReference>
<gene>
    <name evidence="2" type="ORF">TGVAND_231940B</name>
</gene>
<evidence type="ECO:0000313" key="3">
    <source>
        <dbReference type="Proteomes" id="UP000028840"/>
    </source>
</evidence>
<feature type="compositionally biased region" description="Basic and acidic residues" evidence="1">
    <location>
        <begin position="137"/>
        <end position="147"/>
    </location>
</feature>
<dbReference type="Proteomes" id="UP000028840">
    <property type="component" value="Unassembled WGS sequence"/>
</dbReference>
<name>A0A086QEZ6_TOXGO</name>
<feature type="region of interest" description="Disordered" evidence="1">
    <location>
        <begin position="107"/>
        <end position="151"/>
    </location>
</feature>
<feature type="compositionally biased region" description="Polar residues" evidence="1">
    <location>
        <begin position="115"/>
        <end position="124"/>
    </location>
</feature>
<proteinExistence type="predicted"/>
<sequence>MCRRKTFYHVQFPRVIDVSFSTGLLVQNALKYLLCFGQTTPFLAYNSLDDFFPSFTMQPNPQCADAWCRKRQAEVAEKAIPLSSYFLTSKEEQKELEGESAVVHEDNPFGISLTDEGTNSTLEPPSSASSSSVAKEISQEQTEKSLDDGLSIDHLMAQMKRLQS</sequence>
<dbReference type="Gene3D" id="3.40.50.720">
    <property type="entry name" value="NAD(P)-binding Rossmann-like Domain"/>
    <property type="match status" value="1"/>
</dbReference>
<organism evidence="2 3">
    <name type="scientific">Toxoplasma gondii VAND</name>
    <dbReference type="NCBI Taxonomy" id="933077"/>
    <lineage>
        <taxon>Eukaryota</taxon>
        <taxon>Sar</taxon>
        <taxon>Alveolata</taxon>
        <taxon>Apicomplexa</taxon>
        <taxon>Conoidasida</taxon>
        <taxon>Coccidia</taxon>
        <taxon>Eucoccidiorida</taxon>
        <taxon>Eimeriorina</taxon>
        <taxon>Sarcocystidae</taxon>
        <taxon>Toxoplasma</taxon>
    </lineage>
</organism>
<dbReference type="AlphaFoldDB" id="A0A086QEZ6"/>